<dbReference type="Proteomes" id="UP000199701">
    <property type="component" value="Unassembled WGS sequence"/>
</dbReference>
<dbReference type="InterPro" id="IPR037012">
    <property type="entry name" value="NanQ/TabA/YiaL_sf"/>
</dbReference>
<name>A0A1I0RKD6_9FIRM</name>
<gene>
    <name evidence="1" type="ORF">SAMN05421659_11724</name>
</gene>
<evidence type="ECO:0000313" key="2">
    <source>
        <dbReference type="Proteomes" id="UP000199701"/>
    </source>
</evidence>
<protein>
    <submittedName>
        <fullName evidence="1">YhcH/YjgK/YiaL family protein</fullName>
    </submittedName>
</protein>
<dbReference type="PANTHER" id="PTHR34986">
    <property type="entry name" value="EVOLVED BETA-GALACTOSIDASE SUBUNIT BETA"/>
    <property type="match status" value="1"/>
</dbReference>
<proteinExistence type="predicted"/>
<dbReference type="PANTHER" id="PTHR34986:SF1">
    <property type="entry name" value="PROTEIN YIAL"/>
    <property type="match status" value="1"/>
</dbReference>
<dbReference type="EMBL" id="FOJI01000017">
    <property type="protein sequence ID" value="SEW41288.1"/>
    <property type="molecule type" value="Genomic_DNA"/>
</dbReference>
<dbReference type="RefSeq" id="WP_092456639.1">
    <property type="nucleotide sequence ID" value="NZ_FOJI01000017.1"/>
</dbReference>
<dbReference type="GO" id="GO:0005829">
    <property type="term" value="C:cytosol"/>
    <property type="evidence" value="ECO:0007669"/>
    <property type="project" value="TreeGrafter"/>
</dbReference>
<dbReference type="Pfam" id="PF04074">
    <property type="entry name" value="DUF386"/>
    <property type="match status" value="1"/>
</dbReference>
<dbReference type="AlphaFoldDB" id="A0A1I0RKD6"/>
<sequence length="152" mass="17511">MIFDSLKNIGFYKGLNDRYAKAVEFLSKENLAGLEIGKYEIDGKNVYANVMEYDTISWDDAKYEAHKHYTDIQCILVGEELMSFEPTVNLKPTEEYNEEKDVIKFNNDIRGIDIVVRAGEYLIFQPQDGHKPKAMNGQPCHVKKVVVKIKED</sequence>
<organism evidence="1 2">
    <name type="scientific">[Clostridium] fimetarium</name>
    <dbReference type="NCBI Taxonomy" id="99656"/>
    <lineage>
        <taxon>Bacteria</taxon>
        <taxon>Bacillati</taxon>
        <taxon>Bacillota</taxon>
        <taxon>Clostridia</taxon>
        <taxon>Lachnospirales</taxon>
        <taxon>Lachnospiraceae</taxon>
    </lineage>
</organism>
<dbReference type="OrthoDB" id="9792756at2"/>
<dbReference type="NCBIfam" id="TIGR00022">
    <property type="entry name" value="YhcH/YjgK/YiaL family protein"/>
    <property type="match status" value="1"/>
</dbReference>
<dbReference type="InterPro" id="IPR004375">
    <property type="entry name" value="NanQ/TabA/YiaL"/>
</dbReference>
<accession>A0A1I0RKD6</accession>
<reference evidence="1 2" key="1">
    <citation type="submission" date="2016-10" db="EMBL/GenBank/DDBJ databases">
        <authorList>
            <person name="de Groot N.N."/>
        </authorList>
    </citation>
    <scope>NUCLEOTIDE SEQUENCE [LARGE SCALE GENOMIC DNA]</scope>
    <source>
        <strain evidence="1 2">DSM 9179</strain>
    </source>
</reference>
<dbReference type="SUPFAM" id="SSF51197">
    <property type="entry name" value="Clavaminate synthase-like"/>
    <property type="match status" value="1"/>
</dbReference>
<evidence type="ECO:0000313" key="1">
    <source>
        <dbReference type="EMBL" id="SEW41288.1"/>
    </source>
</evidence>
<dbReference type="STRING" id="99656.SAMN05421659_11724"/>
<dbReference type="Gene3D" id="2.60.120.370">
    <property type="entry name" value="YhcH/YjgK/YiaL"/>
    <property type="match status" value="1"/>
</dbReference>
<keyword evidence="2" id="KW-1185">Reference proteome</keyword>